<dbReference type="Proteomes" id="UP000546464">
    <property type="component" value="Unassembled WGS sequence"/>
</dbReference>
<gene>
    <name evidence="1" type="ORF">H5P28_00805</name>
</gene>
<evidence type="ECO:0000313" key="2">
    <source>
        <dbReference type="Proteomes" id="UP000546464"/>
    </source>
</evidence>
<sequence length="192" mass="22412">MNEAPSSQSLRQFDRALREYLRYNQREAGPLIENRAKKVQWELYRQFKAIAPTRDKIEQEAAVHGYAIRRRQGTDGKSLSVKQELALRKRSIRYLSVSYLFRAWRANRDGQNARHSATSRRNRKIGEALIRTAKGQRHPSVRISSFLEGVMVQNRQRSLVDKALRAQAADMKTYVRRKQQEALKRTVGRIFA</sequence>
<organism evidence="1 2">
    <name type="scientific">Ruficoccus amylovorans</name>
    <dbReference type="NCBI Taxonomy" id="1804625"/>
    <lineage>
        <taxon>Bacteria</taxon>
        <taxon>Pseudomonadati</taxon>
        <taxon>Verrucomicrobiota</taxon>
        <taxon>Opitutia</taxon>
        <taxon>Puniceicoccales</taxon>
        <taxon>Cerasicoccaceae</taxon>
        <taxon>Ruficoccus</taxon>
    </lineage>
</organism>
<proteinExistence type="predicted"/>
<protein>
    <submittedName>
        <fullName evidence="1">Uncharacterized protein</fullName>
    </submittedName>
</protein>
<evidence type="ECO:0000313" key="1">
    <source>
        <dbReference type="EMBL" id="MBC2592790.1"/>
    </source>
</evidence>
<dbReference type="AlphaFoldDB" id="A0A842H8Y3"/>
<comment type="caution">
    <text evidence="1">The sequence shown here is derived from an EMBL/GenBank/DDBJ whole genome shotgun (WGS) entry which is preliminary data.</text>
</comment>
<dbReference type="EMBL" id="JACHVB010000011">
    <property type="protein sequence ID" value="MBC2592790.1"/>
    <property type="molecule type" value="Genomic_DNA"/>
</dbReference>
<reference evidence="1 2" key="1">
    <citation type="submission" date="2020-07" db="EMBL/GenBank/DDBJ databases">
        <authorList>
            <person name="Feng X."/>
        </authorList>
    </citation>
    <scope>NUCLEOTIDE SEQUENCE [LARGE SCALE GENOMIC DNA]</scope>
    <source>
        <strain evidence="1 2">JCM31066</strain>
    </source>
</reference>
<name>A0A842H8Y3_9BACT</name>
<accession>A0A842H8Y3</accession>
<keyword evidence="2" id="KW-1185">Reference proteome</keyword>
<dbReference type="RefSeq" id="WP_185673805.1">
    <property type="nucleotide sequence ID" value="NZ_JACHVB010000011.1"/>
</dbReference>